<organism evidence="6 7">
    <name type="scientific">Kiloniella antarctica</name>
    <dbReference type="NCBI Taxonomy" id="1550907"/>
    <lineage>
        <taxon>Bacteria</taxon>
        <taxon>Pseudomonadati</taxon>
        <taxon>Pseudomonadota</taxon>
        <taxon>Alphaproteobacteria</taxon>
        <taxon>Rhodospirillales</taxon>
        <taxon>Kiloniellaceae</taxon>
        <taxon>Kiloniella</taxon>
    </lineage>
</organism>
<evidence type="ECO:0000313" key="6">
    <source>
        <dbReference type="EMBL" id="MFD2205011.1"/>
    </source>
</evidence>
<keyword evidence="2" id="KW-0805">Transcription regulation</keyword>
<comment type="caution">
    <text evidence="6">The sequence shown here is derived from an EMBL/GenBank/DDBJ whole genome shotgun (WGS) entry which is preliminary data.</text>
</comment>
<dbReference type="Pfam" id="PF03466">
    <property type="entry name" value="LysR_substrate"/>
    <property type="match status" value="1"/>
</dbReference>
<protein>
    <submittedName>
        <fullName evidence="6">LysR substrate-binding domain-containing protein</fullName>
    </submittedName>
</protein>
<evidence type="ECO:0000259" key="5">
    <source>
        <dbReference type="PROSITE" id="PS50931"/>
    </source>
</evidence>
<dbReference type="SUPFAM" id="SSF46785">
    <property type="entry name" value="Winged helix' DNA-binding domain"/>
    <property type="match status" value="1"/>
</dbReference>
<dbReference type="EMBL" id="JBHUII010000001">
    <property type="protein sequence ID" value="MFD2205011.1"/>
    <property type="molecule type" value="Genomic_DNA"/>
</dbReference>
<gene>
    <name evidence="6" type="ORF">ACFSKO_05300</name>
</gene>
<evidence type="ECO:0000256" key="3">
    <source>
        <dbReference type="ARBA" id="ARBA00023125"/>
    </source>
</evidence>
<reference evidence="7" key="1">
    <citation type="journal article" date="2019" name="Int. J. Syst. Evol. Microbiol.">
        <title>The Global Catalogue of Microorganisms (GCM) 10K type strain sequencing project: providing services to taxonomists for standard genome sequencing and annotation.</title>
        <authorList>
            <consortium name="The Broad Institute Genomics Platform"/>
            <consortium name="The Broad Institute Genome Sequencing Center for Infectious Disease"/>
            <person name="Wu L."/>
            <person name="Ma J."/>
        </authorList>
    </citation>
    <scope>NUCLEOTIDE SEQUENCE [LARGE SCALE GENOMIC DNA]</scope>
    <source>
        <strain evidence="7">CGMCC 4.7192</strain>
    </source>
</reference>
<keyword evidence="7" id="KW-1185">Reference proteome</keyword>
<dbReference type="PRINTS" id="PR00039">
    <property type="entry name" value="HTHLYSR"/>
</dbReference>
<dbReference type="PANTHER" id="PTHR30579">
    <property type="entry name" value="TRANSCRIPTIONAL REGULATOR"/>
    <property type="match status" value="1"/>
</dbReference>
<sequence length="292" mass="31925">MINIQTDLLRTFSMVHDLGSITRAAEILGRSQPAISLQLKRLEDLLEVPLLSRKGRKVQLTEEGEVLRDYARQILALNDEAISRLKSPKIGGVVRVGLPNDFAVSLLPTILGGFTSAHEGITLEVNCGISKDLIQGIDNNEYDVVIALCGDENSPSLAKTWSDRLAWVSNGDEKLLQEDTLPLIVYPQGCLYRQRTVNALTRAGKKWRVAYSSPSQSGIEAAVKAGLGLTVLSEKTVPDSLQIIATESGYPGLADVEVGLFYRQGDLSAASLRLVNYITASMDDIHIENFKF</sequence>
<dbReference type="Gene3D" id="1.10.10.10">
    <property type="entry name" value="Winged helix-like DNA-binding domain superfamily/Winged helix DNA-binding domain"/>
    <property type="match status" value="1"/>
</dbReference>
<dbReference type="InterPro" id="IPR005119">
    <property type="entry name" value="LysR_subst-bd"/>
</dbReference>
<evidence type="ECO:0000256" key="4">
    <source>
        <dbReference type="ARBA" id="ARBA00023163"/>
    </source>
</evidence>
<keyword evidence="4" id="KW-0804">Transcription</keyword>
<dbReference type="PANTHER" id="PTHR30579:SF7">
    <property type="entry name" value="HTH-TYPE TRANSCRIPTIONAL REGULATOR LRHA-RELATED"/>
    <property type="match status" value="1"/>
</dbReference>
<dbReference type="InterPro" id="IPR050176">
    <property type="entry name" value="LTTR"/>
</dbReference>
<dbReference type="SUPFAM" id="SSF53850">
    <property type="entry name" value="Periplasmic binding protein-like II"/>
    <property type="match status" value="1"/>
</dbReference>
<dbReference type="InterPro" id="IPR036390">
    <property type="entry name" value="WH_DNA-bd_sf"/>
</dbReference>
<proteinExistence type="inferred from homology"/>
<dbReference type="Gene3D" id="3.40.190.10">
    <property type="entry name" value="Periplasmic binding protein-like II"/>
    <property type="match status" value="2"/>
</dbReference>
<dbReference type="PROSITE" id="PS50931">
    <property type="entry name" value="HTH_LYSR"/>
    <property type="match status" value="1"/>
</dbReference>
<dbReference type="RefSeq" id="WP_380249146.1">
    <property type="nucleotide sequence ID" value="NZ_JBHUII010000001.1"/>
</dbReference>
<dbReference type="Pfam" id="PF00126">
    <property type="entry name" value="HTH_1"/>
    <property type="match status" value="1"/>
</dbReference>
<evidence type="ECO:0000256" key="1">
    <source>
        <dbReference type="ARBA" id="ARBA00009437"/>
    </source>
</evidence>
<comment type="similarity">
    <text evidence="1">Belongs to the LysR transcriptional regulatory family.</text>
</comment>
<evidence type="ECO:0000256" key="2">
    <source>
        <dbReference type="ARBA" id="ARBA00023015"/>
    </source>
</evidence>
<dbReference type="InterPro" id="IPR036388">
    <property type="entry name" value="WH-like_DNA-bd_sf"/>
</dbReference>
<name>A0ABW5BII6_9PROT</name>
<dbReference type="Proteomes" id="UP001597294">
    <property type="component" value="Unassembled WGS sequence"/>
</dbReference>
<feature type="domain" description="HTH lysR-type" evidence="5">
    <location>
        <begin position="4"/>
        <end position="61"/>
    </location>
</feature>
<dbReference type="InterPro" id="IPR000847">
    <property type="entry name" value="LysR_HTH_N"/>
</dbReference>
<evidence type="ECO:0000313" key="7">
    <source>
        <dbReference type="Proteomes" id="UP001597294"/>
    </source>
</evidence>
<keyword evidence="3" id="KW-0238">DNA-binding</keyword>
<accession>A0ABW5BII6</accession>